<proteinExistence type="predicted"/>
<feature type="compositionally biased region" description="Basic and acidic residues" evidence="1">
    <location>
        <begin position="118"/>
        <end position="127"/>
    </location>
</feature>
<sequence>MYRTVREGDASLQYTILPQRDDVPHVLVDTMTLRHAVKRRGLRSSCCACGPWGLRSRPLLLLGAVLALGCCAVLVAALLPALASASDLEAALQNAFTLGGAGQTASINPNVHHPAGRHHGEDADERRPHRPPRPARPFSEEDEDDAGDDYPSGGQEVAMVSAPELPPLPPADIAYNAPVAARTVPTEPPFKSFKGTAKARDDHDDDENDDDDDDLSFESRSIEVAARRMHDVRQSAVQPNPPGLPPSLLPQRQPPAAPAGLMLDPMMLGDAPMPPVRSHHKTNNGLYTNEDDLDHNILDIQPQRSAHARASTRIFVEALLPSLPGQGEPEPPQRRSWTPSASFFHWTAQTSKYDLVDKKLARGPLEVWRLNWSQARLTFTPEESPQSLKACQSKRRPRQGAPGMSEPPSETETKEREEGRKTGIPQDRAVCEVDFLTVQV</sequence>
<protein>
    <submittedName>
        <fullName evidence="4">Uncharacterized protein LOC117643235</fullName>
    </submittedName>
</protein>
<feature type="compositionally biased region" description="Basic and acidic residues" evidence="1">
    <location>
        <begin position="411"/>
        <end position="421"/>
    </location>
</feature>
<keyword evidence="2" id="KW-1133">Transmembrane helix</keyword>
<feature type="compositionally biased region" description="Pro residues" evidence="1">
    <location>
        <begin position="239"/>
        <end position="257"/>
    </location>
</feature>
<dbReference type="AlphaFoldDB" id="A0A6P8YLC3"/>
<dbReference type="RefSeq" id="XP_034237875.1">
    <property type="nucleotide sequence ID" value="XM_034381984.1"/>
</dbReference>
<organism evidence="4">
    <name type="scientific">Thrips palmi</name>
    <name type="common">Melon thrips</name>
    <dbReference type="NCBI Taxonomy" id="161013"/>
    <lineage>
        <taxon>Eukaryota</taxon>
        <taxon>Metazoa</taxon>
        <taxon>Ecdysozoa</taxon>
        <taxon>Arthropoda</taxon>
        <taxon>Hexapoda</taxon>
        <taxon>Insecta</taxon>
        <taxon>Pterygota</taxon>
        <taxon>Neoptera</taxon>
        <taxon>Paraneoptera</taxon>
        <taxon>Thysanoptera</taxon>
        <taxon>Terebrantia</taxon>
        <taxon>Thripoidea</taxon>
        <taxon>Thripidae</taxon>
        <taxon>Thrips</taxon>
    </lineage>
</organism>
<accession>A0A6P8YLC3</accession>
<dbReference type="GeneID" id="117643235"/>
<reference evidence="4" key="1">
    <citation type="submission" date="2025-08" db="UniProtKB">
        <authorList>
            <consortium name="RefSeq"/>
        </authorList>
    </citation>
    <scope>IDENTIFICATION</scope>
    <source>
        <tissue evidence="4">Total insect</tissue>
    </source>
</reference>
<dbReference type="InParanoid" id="A0A6P8YLC3"/>
<feature type="compositionally biased region" description="Polar residues" evidence="1">
    <location>
        <begin position="381"/>
        <end position="390"/>
    </location>
</feature>
<dbReference type="Proteomes" id="UP000515158">
    <property type="component" value="Unplaced"/>
</dbReference>
<evidence type="ECO:0000256" key="2">
    <source>
        <dbReference type="SAM" id="Phobius"/>
    </source>
</evidence>
<name>A0A6P8YLC3_THRPL</name>
<feature type="transmembrane region" description="Helical" evidence="2">
    <location>
        <begin position="59"/>
        <end position="83"/>
    </location>
</feature>
<gene>
    <name evidence="4" type="primary">LOC117643235</name>
</gene>
<evidence type="ECO:0000313" key="3">
    <source>
        <dbReference type="Proteomes" id="UP000515158"/>
    </source>
</evidence>
<feature type="region of interest" description="Disordered" evidence="1">
    <location>
        <begin position="184"/>
        <end position="216"/>
    </location>
</feature>
<evidence type="ECO:0000256" key="1">
    <source>
        <dbReference type="SAM" id="MobiDB-lite"/>
    </source>
</evidence>
<feature type="region of interest" description="Disordered" evidence="1">
    <location>
        <begin position="105"/>
        <end position="156"/>
    </location>
</feature>
<keyword evidence="3" id="KW-1185">Reference proteome</keyword>
<keyword evidence="2" id="KW-0472">Membrane</keyword>
<feature type="region of interest" description="Disordered" evidence="1">
    <location>
        <begin position="231"/>
        <end position="259"/>
    </location>
</feature>
<feature type="compositionally biased region" description="Acidic residues" evidence="1">
    <location>
        <begin position="203"/>
        <end position="216"/>
    </location>
</feature>
<keyword evidence="2" id="KW-0812">Transmembrane</keyword>
<dbReference type="OrthoDB" id="8197683at2759"/>
<evidence type="ECO:0000313" key="4">
    <source>
        <dbReference type="RefSeq" id="XP_034237875.1"/>
    </source>
</evidence>
<feature type="region of interest" description="Disordered" evidence="1">
    <location>
        <begin position="381"/>
        <end position="426"/>
    </location>
</feature>
<dbReference type="KEGG" id="tpal:117643235"/>